<dbReference type="Pfam" id="PF06030">
    <property type="entry name" value="WxLIP_PGBD"/>
    <property type="match status" value="1"/>
</dbReference>
<accession>A0ABT9ZYQ7</accession>
<feature type="domain" description="WxL Interacting Protein peptidoglycan binding" evidence="2">
    <location>
        <begin position="36"/>
        <end position="155"/>
    </location>
</feature>
<feature type="domain" description="WxL Interacting Protein host binding" evidence="3">
    <location>
        <begin position="178"/>
        <end position="308"/>
    </location>
</feature>
<keyword evidence="5" id="KW-1185">Reference proteome</keyword>
<reference evidence="4 5" key="1">
    <citation type="submission" date="2023-07" db="EMBL/GenBank/DDBJ databases">
        <title>Genomic Encyclopedia of Type Strains, Phase IV (KMG-IV): sequencing the most valuable type-strain genomes for metagenomic binning, comparative biology and taxonomic classification.</title>
        <authorList>
            <person name="Goeker M."/>
        </authorList>
    </citation>
    <scope>NUCLEOTIDE SEQUENCE [LARGE SCALE GENOMIC DNA]</scope>
    <source>
        <strain evidence="4 5">DSM 9768</strain>
    </source>
</reference>
<dbReference type="InterPro" id="IPR010317">
    <property type="entry name" value="WxLIP_PGBD"/>
</dbReference>
<dbReference type="Pfam" id="PF11797">
    <property type="entry name" value="WxLIP_HBD"/>
    <property type="match status" value="1"/>
</dbReference>
<proteinExistence type="predicted"/>
<name>A0ABT9ZYQ7_9BACI</name>
<evidence type="ECO:0000313" key="4">
    <source>
        <dbReference type="EMBL" id="MDQ0256378.1"/>
    </source>
</evidence>
<dbReference type="EMBL" id="JAUSUG010000016">
    <property type="protein sequence ID" value="MDQ0256378.1"/>
    <property type="molecule type" value="Genomic_DNA"/>
</dbReference>
<comment type="caution">
    <text evidence="4">The sequence shown here is derived from an EMBL/GenBank/DDBJ whole genome shotgun (WGS) entry which is preliminary data.</text>
</comment>
<gene>
    <name evidence="4" type="ORF">J2S74_003798</name>
</gene>
<organism evidence="4 5">
    <name type="scientific">Evansella vedderi</name>
    <dbReference type="NCBI Taxonomy" id="38282"/>
    <lineage>
        <taxon>Bacteria</taxon>
        <taxon>Bacillati</taxon>
        <taxon>Bacillota</taxon>
        <taxon>Bacilli</taxon>
        <taxon>Bacillales</taxon>
        <taxon>Bacillaceae</taxon>
        <taxon>Evansella</taxon>
    </lineage>
</organism>
<feature type="transmembrane region" description="Helical" evidence="1">
    <location>
        <begin position="325"/>
        <end position="343"/>
    </location>
</feature>
<dbReference type="RefSeq" id="WP_307328412.1">
    <property type="nucleotide sequence ID" value="NZ_JAUSUG010000016.1"/>
</dbReference>
<evidence type="ECO:0000259" key="2">
    <source>
        <dbReference type="Pfam" id="PF06030"/>
    </source>
</evidence>
<dbReference type="Proteomes" id="UP001230005">
    <property type="component" value="Unassembled WGS sequence"/>
</dbReference>
<protein>
    <recommendedName>
        <fullName evidence="6">DUF3324 domain-containing protein</fullName>
    </recommendedName>
</protein>
<keyword evidence="1" id="KW-1133">Transmembrane helix</keyword>
<dbReference type="InterPro" id="IPR021759">
    <property type="entry name" value="WxLIP_HBD"/>
</dbReference>
<evidence type="ECO:0000256" key="1">
    <source>
        <dbReference type="SAM" id="Phobius"/>
    </source>
</evidence>
<keyword evidence="1" id="KW-0812">Transmembrane</keyword>
<keyword evidence="1" id="KW-0472">Membrane</keyword>
<evidence type="ECO:0000259" key="3">
    <source>
        <dbReference type="Pfam" id="PF11797"/>
    </source>
</evidence>
<sequence>MLHRFLIFFSCFLTVFMFINSSFLVKTSAQEMDAPFSVEAILPDMQMEGVSGYYHLQVNPGDDQTVFARIQNKRNHDITVHVLPLNSYTAPTGGILYEESTESENTKLLENATLMSELLVVEPFIELSGNETVEVPIHISVPDTDEGTFLGGLLFAAVGEDTLEEMEDQGEEEGDIGFIIRNEITFTLAVQLDLPNTPTQNFAMGDVGMNIHPSGPEMYMEFINGAQMILRGTHGYYRVENESGEELFAGDFEAFTMVPYSEIRFPVPWEHDALEPGQYHVFISANVLNEEVTAERTLEIEGEQVREYEEIRKDATEQTPTGIPVWVWVIGGVVVAVFFYWLGARRK</sequence>
<evidence type="ECO:0008006" key="6">
    <source>
        <dbReference type="Google" id="ProtNLM"/>
    </source>
</evidence>
<evidence type="ECO:0000313" key="5">
    <source>
        <dbReference type="Proteomes" id="UP001230005"/>
    </source>
</evidence>